<dbReference type="PIRSF" id="PIRSF000706">
    <property type="entry name" value="Kanamycin_kin"/>
    <property type="match status" value="1"/>
</dbReference>
<organism evidence="11 12">
    <name type="scientific">Actinocatenispora comari</name>
    <dbReference type="NCBI Taxonomy" id="2807577"/>
    <lineage>
        <taxon>Bacteria</taxon>
        <taxon>Bacillati</taxon>
        <taxon>Actinomycetota</taxon>
        <taxon>Actinomycetes</taxon>
        <taxon>Micromonosporales</taxon>
        <taxon>Micromonosporaceae</taxon>
        <taxon>Actinocatenispora</taxon>
    </lineage>
</organism>
<evidence type="ECO:0000313" key="11">
    <source>
        <dbReference type="EMBL" id="GIL27704.1"/>
    </source>
</evidence>
<dbReference type="Gene3D" id="3.30.200.20">
    <property type="entry name" value="Phosphorylase Kinase, domain 1"/>
    <property type="match status" value="1"/>
</dbReference>
<keyword evidence="5 7" id="KW-0067">ATP-binding</keyword>
<evidence type="ECO:0000256" key="2">
    <source>
        <dbReference type="ARBA" id="ARBA00022679"/>
    </source>
</evidence>
<keyword evidence="3 7" id="KW-0547">Nucleotide-binding</keyword>
<comment type="caution">
    <text evidence="11">The sequence shown here is derived from an EMBL/GenBank/DDBJ whole genome shotgun (WGS) entry which is preliminary data.</text>
</comment>
<dbReference type="GO" id="GO:0046677">
    <property type="term" value="P:response to antibiotic"/>
    <property type="evidence" value="ECO:0007669"/>
    <property type="project" value="UniProtKB-KW"/>
</dbReference>
<sequence length="250" mass="26785">MWERVTVGMSGALVERRGSVYRKRSADPRHDLVGEGERLIWLREQGFPAADVLECRPGLLVTAALPGRSAADDWPAAARPAIVAGLADLTRELHALPVAACPFDRRLAVTVPEALAAAAVPEALAEAVPEALAADADPSAERTGRPRERLVAKLLATRPGTEDPVVCHGDLCVPNVLFDPDTYRPTGVIDVGRLGVADRWCDLAIATRSLTAADLNPQYGPWAADDFLARYGVAPDPARLGFYRLLDQLG</sequence>
<dbReference type="InterPro" id="IPR051678">
    <property type="entry name" value="AGP_Transferase"/>
</dbReference>
<feature type="binding site" evidence="9">
    <location>
        <position position="190"/>
    </location>
    <ligand>
        <name>Mg(2+)</name>
        <dbReference type="ChEBI" id="CHEBI:18420"/>
    </ligand>
</feature>
<keyword evidence="9" id="KW-0460">Magnesium</keyword>
<keyword evidence="6 7" id="KW-0046">Antibiotic resistance</keyword>
<dbReference type="PANTHER" id="PTHR21310">
    <property type="entry name" value="AMINOGLYCOSIDE PHOSPHOTRANSFERASE-RELATED-RELATED"/>
    <property type="match status" value="1"/>
</dbReference>
<dbReference type="InterPro" id="IPR024165">
    <property type="entry name" value="Kan/Strep_kinase"/>
</dbReference>
<dbReference type="PANTHER" id="PTHR21310:SF41">
    <property type="entry name" value="3'-PHOSPHOTRANSFERASE, PUTATIVE-RELATED"/>
    <property type="match status" value="1"/>
</dbReference>
<dbReference type="InterPro" id="IPR011009">
    <property type="entry name" value="Kinase-like_dom_sf"/>
</dbReference>
<keyword evidence="2 7" id="KW-0808">Transferase</keyword>
<evidence type="ECO:0000256" key="4">
    <source>
        <dbReference type="ARBA" id="ARBA00022777"/>
    </source>
</evidence>
<keyword evidence="9" id="KW-0479">Metal-binding</keyword>
<feature type="binding site" evidence="9">
    <location>
        <position position="175"/>
    </location>
    <ligand>
        <name>Mg(2+)</name>
        <dbReference type="ChEBI" id="CHEBI:18420"/>
    </ligand>
</feature>
<keyword evidence="4 7" id="KW-0418">Kinase</keyword>
<evidence type="ECO:0000256" key="7">
    <source>
        <dbReference type="PIRNR" id="PIRNR000706"/>
    </source>
</evidence>
<dbReference type="GO" id="GO:0016301">
    <property type="term" value="F:kinase activity"/>
    <property type="evidence" value="ECO:0007669"/>
    <property type="project" value="UniProtKB-KW"/>
</dbReference>
<name>A0A8J4AA98_9ACTN</name>
<dbReference type="Proteomes" id="UP000614996">
    <property type="component" value="Unassembled WGS sequence"/>
</dbReference>
<dbReference type="GO" id="GO:0005524">
    <property type="term" value="F:ATP binding"/>
    <property type="evidence" value="ECO:0007669"/>
    <property type="project" value="UniProtKB-KW"/>
</dbReference>
<feature type="active site" description="Proton acceptor" evidence="8">
    <location>
        <position position="170"/>
    </location>
</feature>
<reference evidence="12" key="1">
    <citation type="journal article" date="2021" name="Int. J. Syst. Evol. Microbiol.">
        <title>Actinocatenispora comari sp. nov., an endophytic actinomycete isolated from aerial parts of Comarum salesowianum.</title>
        <authorList>
            <person name="Oyunbileg N."/>
            <person name="Iizaka Y."/>
            <person name="Hamada M."/>
            <person name="Davaapurev B.O."/>
            <person name="Fukumoto A."/>
            <person name="Tsetseg B."/>
            <person name="Kato F."/>
            <person name="Tamura T."/>
            <person name="Batkhuu J."/>
            <person name="Anzai Y."/>
        </authorList>
    </citation>
    <scope>NUCLEOTIDE SEQUENCE [LARGE SCALE GENOMIC DNA]</scope>
    <source>
        <strain evidence="12">NUM-2625</strain>
    </source>
</reference>
<evidence type="ECO:0000256" key="1">
    <source>
        <dbReference type="ARBA" id="ARBA00006219"/>
    </source>
</evidence>
<evidence type="ECO:0000313" key="12">
    <source>
        <dbReference type="Proteomes" id="UP000614996"/>
    </source>
</evidence>
<gene>
    <name evidence="11" type="ORF">NUM_29580</name>
</gene>
<protein>
    <submittedName>
        <fullName evidence="11">Putative streptomycin phosphotransferase</fullName>
    </submittedName>
</protein>
<dbReference type="SUPFAM" id="SSF56112">
    <property type="entry name" value="Protein kinase-like (PK-like)"/>
    <property type="match status" value="1"/>
</dbReference>
<dbReference type="EMBL" id="BOPO01000051">
    <property type="protein sequence ID" value="GIL27704.1"/>
    <property type="molecule type" value="Genomic_DNA"/>
</dbReference>
<comment type="similarity">
    <text evidence="1 7">Belongs to the aminoglycoside phosphotransferase family.</text>
</comment>
<dbReference type="GO" id="GO:0046872">
    <property type="term" value="F:metal ion binding"/>
    <property type="evidence" value="ECO:0007669"/>
    <property type="project" value="UniProtKB-KW"/>
</dbReference>
<dbReference type="AlphaFoldDB" id="A0A8J4AA98"/>
<keyword evidence="12" id="KW-1185">Reference proteome</keyword>
<evidence type="ECO:0000256" key="5">
    <source>
        <dbReference type="ARBA" id="ARBA00022840"/>
    </source>
</evidence>
<accession>A0A8J4AA98</accession>
<evidence type="ECO:0000256" key="9">
    <source>
        <dbReference type="PIRSR" id="PIRSR000706-2"/>
    </source>
</evidence>
<evidence type="ECO:0000256" key="6">
    <source>
        <dbReference type="ARBA" id="ARBA00023251"/>
    </source>
</evidence>
<dbReference type="InterPro" id="IPR002575">
    <property type="entry name" value="Aminoglycoside_PTrfase"/>
</dbReference>
<dbReference type="GO" id="GO:0016773">
    <property type="term" value="F:phosphotransferase activity, alcohol group as acceptor"/>
    <property type="evidence" value="ECO:0007669"/>
    <property type="project" value="InterPro"/>
</dbReference>
<dbReference type="CDD" id="cd05150">
    <property type="entry name" value="APH"/>
    <property type="match status" value="1"/>
</dbReference>
<dbReference type="Pfam" id="PF01636">
    <property type="entry name" value="APH"/>
    <property type="match status" value="1"/>
</dbReference>
<evidence type="ECO:0000256" key="8">
    <source>
        <dbReference type="PIRSR" id="PIRSR000706-1"/>
    </source>
</evidence>
<feature type="domain" description="Aminoglycoside phosphotransferase" evidence="10">
    <location>
        <begin position="23"/>
        <end position="241"/>
    </location>
</feature>
<proteinExistence type="inferred from homology"/>
<dbReference type="Gene3D" id="3.90.1200.10">
    <property type="match status" value="1"/>
</dbReference>
<evidence type="ECO:0000259" key="10">
    <source>
        <dbReference type="Pfam" id="PF01636"/>
    </source>
</evidence>
<evidence type="ECO:0000256" key="3">
    <source>
        <dbReference type="ARBA" id="ARBA00022741"/>
    </source>
</evidence>